<organism evidence="1 2">
    <name type="scientific">Hydnum rufescens UP504</name>
    <dbReference type="NCBI Taxonomy" id="1448309"/>
    <lineage>
        <taxon>Eukaryota</taxon>
        <taxon>Fungi</taxon>
        <taxon>Dikarya</taxon>
        <taxon>Basidiomycota</taxon>
        <taxon>Agaricomycotina</taxon>
        <taxon>Agaricomycetes</taxon>
        <taxon>Cantharellales</taxon>
        <taxon>Hydnaceae</taxon>
        <taxon>Hydnum</taxon>
    </lineage>
</organism>
<reference evidence="1" key="1">
    <citation type="journal article" date="2020" name="Nat. Commun.">
        <title>Large-scale genome sequencing of mycorrhizal fungi provides insights into the early evolution of symbiotic traits.</title>
        <authorList>
            <person name="Miyauchi S."/>
            <person name="Kiss E."/>
            <person name="Kuo A."/>
            <person name="Drula E."/>
            <person name="Kohler A."/>
            <person name="Sanchez-Garcia M."/>
            <person name="Morin E."/>
            <person name="Andreopoulos B."/>
            <person name="Barry K.W."/>
            <person name="Bonito G."/>
            <person name="Buee M."/>
            <person name="Carver A."/>
            <person name="Chen C."/>
            <person name="Cichocki N."/>
            <person name="Clum A."/>
            <person name="Culley D."/>
            <person name="Crous P.W."/>
            <person name="Fauchery L."/>
            <person name="Girlanda M."/>
            <person name="Hayes R.D."/>
            <person name="Keri Z."/>
            <person name="LaButti K."/>
            <person name="Lipzen A."/>
            <person name="Lombard V."/>
            <person name="Magnuson J."/>
            <person name="Maillard F."/>
            <person name="Murat C."/>
            <person name="Nolan M."/>
            <person name="Ohm R.A."/>
            <person name="Pangilinan J."/>
            <person name="Pereira M.F."/>
            <person name="Perotto S."/>
            <person name="Peter M."/>
            <person name="Pfister S."/>
            <person name="Riley R."/>
            <person name="Sitrit Y."/>
            <person name="Stielow J.B."/>
            <person name="Szollosi G."/>
            <person name="Zifcakova L."/>
            <person name="Stursova M."/>
            <person name="Spatafora J.W."/>
            <person name="Tedersoo L."/>
            <person name="Vaario L.M."/>
            <person name="Yamada A."/>
            <person name="Yan M."/>
            <person name="Wang P."/>
            <person name="Xu J."/>
            <person name="Bruns T."/>
            <person name="Baldrian P."/>
            <person name="Vilgalys R."/>
            <person name="Dunand C."/>
            <person name="Henrissat B."/>
            <person name="Grigoriev I.V."/>
            <person name="Hibbett D."/>
            <person name="Nagy L.G."/>
            <person name="Martin F.M."/>
        </authorList>
    </citation>
    <scope>NUCLEOTIDE SEQUENCE</scope>
    <source>
        <strain evidence="1">UP504</strain>
    </source>
</reference>
<dbReference type="AlphaFoldDB" id="A0A9P6DKZ5"/>
<proteinExistence type="predicted"/>
<accession>A0A9P6DKZ5</accession>
<evidence type="ECO:0000313" key="1">
    <source>
        <dbReference type="EMBL" id="KAF9502628.1"/>
    </source>
</evidence>
<comment type="caution">
    <text evidence="1">The sequence shown here is derived from an EMBL/GenBank/DDBJ whole genome shotgun (WGS) entry which is preliminary data.</text>
</comment>
<name>A0A9P6DKZ5_9AGAM</name>
<evidence type="ECO:0000313" key="2">
    <source>
        <dbReference type="Proteomes" id="UP000886523"/>
    </source>
</evidence>
<dbReference type="EMBL" id="MU129826">
    <property type="protein sequence ID" value="KAF9502628.1"/>
    <property type="molecule type" value="Genomic_DNA"/>
</dbReference>
<protein>
    <submittedName>
        <fullName evidence="1">Uncharacterized protein</fullName>
    </submittedName>
</protein>
<keyword evidence="2" id="KW-1185">Reference proteome</keyword>
<dbReference type="Proteomes" id="UP000886523">
    <property type="component" value="Unassembled WGS sequence"/>
</dbReference>
<sequence length="211" mass="23576">MTRDGTDSKDTIANVNSLSDLDKTSCLAELHCQGSDVDLSAIIKVCFGIHIDDKAGRYTLQRFNCYLFAWTILVVTARQAMPEIRSHSIRRGKSSLNRRRSNNIMAIQLKLKPRYRVPSCTLAAIHVAIGALSSLEQLSVSHWQICEPPSCEPCLWKDDVRDSMRDAARGDVTASLLKARTNALSSIRLRMKEFPSPSFLSRARPQIQTAT</sequence>
<gene>
    <name evidence="1" type="ORF">BS47DRAFT_1490663</name>
</gene>
<dbReference type="OrthoDB" id="3269726at2759"/>